<keyword evidence="1" id="KW-0732">Signal</keyword>
<keyword evidence="1" id="KW-0135">Cellulose biosynthesis</keyword>
<reference evidence="4" key="1">
    <citation type="submission" date="2008-12" db="EMBL/GenBank/DDBJ databases">
        <title>Complete sequence of chromosome of Methylobacterium chloromethanicum CM4.</title>
        <authorList>
            <consortium name="US DOE Joint Genome Institute"/>
            <person name="Lucas S."/>
            <person name="Copeland A."/>
            <person name="Lapidus A."/>
            <person name="Glavina del Rio T."/>
            <person name="Dalin E."/>
            <person name="Tice H."/>
            <person name="Bruce D."/>
            <person name="Goodwin L."/>
            <person name="Pitluck S."/>
            <person name="Chertkov O."/>
            <person name="Brettin T."/>
            <person name="Detter J.C."/>
            <person name="Han C."/>
            <person name="Larimer F."/>
            <person name="Land M."/>
            <person name="Hauser L."/>
            <person name="Kyrpides N."/>
            <person name="Mikhailova N."/>
            <person name="Marx C."/>
            <person name="Richardson P."/>
        </authorList>
    </citation>
    <scope>NUCLEOTIDE SEQUENCE [LARGE SCALE GENOMIC DNA]</scope>
    <source>
        <strain evidence="4">CM4 / NCIMB 13688</strain>
    </source>
</reference>
<evidence type="ECO:0000256" key="2">
    <source>
        <dbReference type="SAM" id="MobiDB-lite"/>
    </source>
</evidence>
<comment type="function">
    <text evidence="1">Binds the cellulose synthase activator, bis-(3'-5') cyclic diguanylic acid (c-di-GMP).</text>
</comment>
<keyword evidence="1" id="KW-1003">Cell membrane</keyword>
<dbReference type="GO" id="GO:0005886">
    <property type="term" value="C:plasma membrane"/>
    <property type="evidence" value="ECO:0007669"/>
    <property type="project" value="UniProtKB-SubCell"/>
</dbReference>
<dbReference type="Proteomes" id="UP000002385">
    <property type="component" value="Chromosome"/>
</dbReference>
<sequence>MPITPRRCPAPHSVSLLTLASLLVATAPAAEAQSFLGRGAPQVLSLPDAQTAVRRAGPAVAETIPSAPAPAPAPALPQRPFPALSTGLRLAGEESSLQWPVYLTETQARERLRLRIGYLAAISVVPDASFLTATVNGVAIGRSEIKAPGAIRIIEFDIPADLLKPGYNAVAVAGIQRHRVDCSLDATYELWTQIDPAWTGLVASPGAAGVASLRDLPAIAPDGRGVVPIRIVLRSRPGFATFERLIGLAQRVALAGGFSQAAVEFAAEPGGPAGLDIIVGGSDGDSTGLARQPLAFEPAQGERAARITLAGDTPAEIEAAQRIVSVTTTRDPLGSPQGLKVLAQTRGVPARSSETLSVTAFGLQSRDFAGRLFRTGFDVTLPTDFVPADYDKITLDLAGGYAAGLEVGAQIIVDLNGRNVASVPLARADGDIFRDEAIALPLSRWRPGRNRVEIRALLPTATDRVCEEGAARRRFMLLDRSSMTVPRLAQALRLPDLAATLGGGLPKLAADRRPRLVVPTPDRETMSAAATLAVQMALSAEKPIDFELANDRALDGRTPTVVVAPARALEPDVLRAVGLNPDRIRQIWEGRAATASLGEPTRRVAVMDGASLDRLRNDRPPACALPAAAPRSTNPVPSRERLDALGTDDRDLVADWNGTLSTQPRLADRATAFTARLTAAAWDSWTATVNWAQDQVREPEIEINPQASLIVGQGLPGRDPNGLLTVFTAPNAASLQASALCLTTPSIWNRIEGRVATLNGDDGTLAVYDAKQVRLVESGPASIGNLRLVVAGWFSTNPSLFVLILFAATVSLGLSTSAMLRDLGRAQGNPGGTPRADDRHEDL</sequence>
<comment type="subunit">
    <text evidence="1">Tightly associated with the cellulose synthase catalytic subunit.</text>
</comment>
<feature type="chain" id="PRO_5015218719" description="Cyclic di-GMP-binding protein" evidence="1">
    <location>
        <begin position="33"/>
        <end position="843"/>
    </location>
</feature>
<name>B7KRP8_METC4</name>
<keyword evidence="1" id="KW-0973">c-di-GMP</keyword>
<proteinExistence type="inferred from homology"/>
<feature type="region of interest" description="Disordered" evidence="2">
    <location>
        <begin position="824"/>
        <end position="843"/>
    </location>
</feature>
<keyword evidence="1" id="KW-0997">Cell inner membrane</keyword>
<dbReference type="AlphaFoldDB" id="B7KRP8"/>
<evidence type="ECO:0000313" key="4">
    <source>
        <dbReference type="Proteomes" id="UP000002385"/>
    </source>
</evidence>
<keyword evidence="1" id="KW-1133">Transmembrane helix</keyword>
<feature type="signal peptide" evidence="1">
    <location>
        <begin position="1"/>
        <end position="32"/>
    </location>
</feature>
<organism evidence="3 4">
    <name type="scientific">Methylorubrum extorquens (strain CM4 / NCIMB 13688)</name>
    <name type="common">Methylobacterium extorquens</name>
    <dbReference type="NCBI Taxonomy" id="440085"/>
    <lineage>
        <taxon>Bacteria</taxon>
        <taxon>Pseudomonadati</taxon>
        <taxon>Pseudomonadota</taxon>
        <taxon>Alphaproteobacteria</taxon>
        <taxon>Hyphomicrobiales</taxon>
        <taxon>Methylobacteriaceae</taxon>
        <taxon>Methylorubrum</taxon>
    </lineage>
</organism>
<dbReference type="GO" id="GO:0030244">
    <property type="term" value="P:cellulose biosynthetic process"/>
    <property type="evidence" value="ECO:0007669"/>
    <property type="project" value="UniProtKB-KW"/>
</dbReference>
<comment type="subcellular location">
    <subcellularLocation>
        <location evidence="1">Cell inner membrane</location>
    </subcellularLocation>
</comment>
<comment type="pathway">
    <text evidence="1">Glycan metabolism; bacterial cellulose biosynthesis.</text>
</comment>
<dbReference type="InterPro" id="IPR018513">
    <property type="entry name" value="Cell_synthase_bac"/>
</dbReference>
<dbReference type="RefSeq" id="WP_015952557.1">
    <property type="nucleotide sequence ID" value="NC_011757.1"/>
</dbReference>
<dbReference type="UniPathway" id="UPA00694"/>
<gene>
    <name evidence="3" type="ordered locus">Mchl_4804</name>
</gene>
<dbReference type="EMBL" id="CP001298">
    <property type="protein sequence ID" value="ACK85575.1"/>
    <property type="molecule type" value="Genomic_DNA"/>
</dbReference>
<accession>B7KRP8</accession>
<reference evidence="3 4" key="2">
    <citation type="journal article" date="2012" name="J. Bacteriol.">
        <title>Complete genome sequences of six strains of the genus Methylobacterium.</title>
        <authorList>
            <person name="Marx C.J."/>
            <person name="Bringel F."/>
            <person name="Chistoserdova L."/>
            <person name="Moulin L."/>
            <person name="Farhan Ul Haque M."/>
            <person name="Fleischman D.E."/>
            <person name="Gruffaz C."/>
            <person name="Jourand P."/>
            <person name="Knief C."/>
            <person name="Lee M.C."/>
            <person name="Muller E.E."/>
            <person name="Nadalig T."/>
            <person name="Peyraud R."/>
            <person name="Roselli S."/>
            <person name="Russ L."/>
            <person name="Goodwin L.A."/>
            <person name="Ivanova N."/>
            <person name="Kyrpides N."/>
            <person name="Lajus A."/>
            <person name="Land M.L."/>
            <person name="Medigue C."/>
            <person name="Mikhailova N."/>
            <person name="Nolan M."/>
            <person name="Woyke T."/>
            <person name="Stolyar S."/>
            <person name="Vorholt J.A."/>
            <person name="Vuilleumier S."/>
        </authorList>
    </citation>
    <scope>NUCLEOTIDE SEQUENCE [LARGE SCALE GENOMIC DNA]</scope>
    <source>
        <strain evidence="4">CM4 / NCIMB 13688</strain>
    </source>
</reference>
<keyword evidence="1" id="KW-0812">Transmembrane</keyword>
<dbReference type="Pfam" id="PF03170">
    <property type="entry name" value="BcsB"/>
    <property type="match status" value="1"/>
</dbReference>
<feature type="transmembrane region" description="Helical" evidence="1">
    <location>
        <begin position="800"/>
        <end position="820"/>
    </location>
</feature>
<comment type="similarity">
    <text evidence="1">Belongs to the AcsB/BcsB family.</text>
</comment>
<dbReference type="HOGENOM" id="CLU_345364_0_0_5"/>
<dbReference type="GO" id="GO:0006011">
    <property type="term" value="P:UDP-alpha-D-glucose metabolic process"/>
    <property type="evidence" value="ECO:0007669"/>
    <property type="project" value="InterPro"/>
</dbReference>
<evidence type="ECO:0000256" key="1">
    <source>
        <dbReference type="RuleBase" id="RU365021"/>
    </source>
</evidence>
<evidence type="ECO:0000313" key="3">
    <source>
        <dbReference type="EMBL" id="ACK85575.1"/>
    </source>
</evidence>
<dbReference type="Gene3D" id="2.60.120.260">
    <property type="entry name" value="Galactose-binding domain-like"/>
    <property type="match status" value="2"/>
</dbReference>
<keyword evidence="1" id="KW-0472">Membrane</keyword>
<dbReference type="KEGG" id="mch:Mchl_4804"/>
<protein>
    <recommendedName>
        <fullName evidence="1">Cyclic di-GMP-binding protein</fullName>
    </recommendedName>
    <alternativeName>
        <fullName evidence="1">Cellulose synthase regulatory subunit</fullName>
    </alternativeName>
</protein>